<evidence type="ECO:0000259" key="4">
    <source>
        <dbReference type="PROSITE" id="PS51207"/>
    </source>
</evidence>
<dbReference type="GO" id="GO:0005769">
    <property type="term" value="C:early endosome"/>
    <property type="evidence" value="ECO:0007669"/>
    <property type="project" value="TreeGrafter"/>
</dbReference>
<dbReference type="InterPro" id="IPR051837">
    <property type="entry name" value="SortingNexin/PXDomain-PKLike"/>
</dbReference>
<protein>
    <recommendedName>
        <fullName evidence="4">PXA domain-containing protein</fullName>
    </recommendedName>
</protein>
<keyword evidence="2" id="KW-0963">Cytoplasm</keyword>
<feature type="compositionally biased region" description="Basic and acidic residues" evidence="3">
    <location>
        <begin position="37"/>
        <end position="46"/>
    </location>
</feature>
<dbReference type="GO" id="GO:0035091">
    <property type="term" value="F:phosphatidylinositol binding"/>
    <property type="evidence" value="ECO:0007669"/>
    <property type="project" value="TreeGrafter"/>
</dbReference>
<dbReference type="EMBL" id="DF933830">
    <property type="protein sequence ID" value="GAM39162.1"/>
    <property type="molecule type" value="Genomic_DNA"/>
</dbReference>
<feature type="compositionally biased region" description="Polar residues" evidence="3">
    <location>
        <begin position="16"/>
        <end position="34"/>
    </location>
</feature>
<gene>
    <name evidence="5" type="ORF">TCE0_034r10481</name>
</gene>
<proteinExistence type="predicted"/>
<dbReference type="Pfam" id="PF02194">
    <property type="entry name" value="PXA"/>
    <property type="match status" value="1"/>
</dbReference>
<evidence type="ECO:0000256" key="2">
    <source>
        <dbReference type="ARBA" id="ARBA00022490"/>
    </source>
</evidence>
<feature type="region of interest" description="Disordered" evidence="3">
    <location>
        <begin position="1"/>
        <end position="54"/>
    </location>
</feature>
<dbReference type="SMART" id="SM00313">
    <property type="entry name" value="PXA"/>
    <property type="match status" value="1"/>
</dbReference>
<evidence type="ECO:0000313" key="5">
    <source>
        <dbReference type="EMBL" id="GAM39162.1"/>
    </source>
</evidence>
<dbReference type="PANTHER" id="PTHR22999">
    <property type="entry name" value="PX SERINE/THREONINE KINASE PXK"/>
    <property type="match status" value="1"/>
</dbReference>
<reference evidence="6" key="1">
    <citation type="journal article" date="2015" name="Genome Announc.">
        <title>Draft genome sequence of Talaromyces cellulolyticus strain Y-94, a source of lignocellulosic biomass-degrading enzymes.</title>
        <authorList>
            <person name="Fujii T."/>
            <person name="Koike H."/>
            <person name="Sawayama S."/>
            <person name="Yano S."/>
            <person name="Inoue H."/>
        </authorList>
    </citation>
    <scope>NUCLEOTIDE SEQUENCE [LARGE SCALE GENOMIC DNA]</scope>
    <source>
        <strain evidence="6">Y-94</strain>
    </source>
</reference>
<dbReference type="AlphaFoldDB" id="A0A6V8HCF8"/>
<comment type="caution">
    <text evidence="5">The sequence shown here is derived from an EMBL/GenBank/DDBJ whole genome shotgun (WGS) entry which is preliminary data.</text>
</comment>
<dbReference type="PANTHER" id="PTHR22999:SF23">
    <property type="entry name" value="SORTING NEXIN-16"/>
    <property type="match status" value="1"/>
</dbReference>
<sequence>MTTSLPRRGPSPFNPGATTSHPKSSNVSSPQPSRTKSRTENRRNTADSESNDTCSDKNTVALIRRVLCPDVSTYGSSAPRPLQELLPPLTSSNDVDLQLYALIAVIIKEFVYSWYARITPDHVFVDEVLQLIAHCTRALEQRLRRVDVGQLVLDEVTGLVQAHITGTHSNLLSLFFVLNTISYPTVSLAYQIATQGSDLVAVKPSAREIYHHLNPHPALSPVPNASTASQSSEQQENENLYRHLLAQGVLAVLLPTEDLENVCLRTLVEDVLSDLILGNQVSGRICEGWFIWTAISKVITVAKQRDSEATVTVGQSLDAVAELNRLERFGLLSEDGNEDGNAQKHSQSTASLWLWKILYSVYLAYVTMRFIIGGLLHTTLSNPEAKTTETLQPDPVATTKTTNQPNLCRPVLSYRAFGLISQSLGVPQRMPWLNGSLSLIQSLLLTGPGRIGETGSVLDR</sequence>
<accession>A0A6V8HCF8</accession>
<evidence type="ECO:0000256" key="1">
    <source>
        <dbReference type="ARBA" id="ARBA00004496"/>
    </source>
</evidence>
<evidence type="ECO:0000256" key="3">
    <source>
        <dbReference type="SAM" id="MobiDB-lite"/>
    </source>
</evidence>
<organism evidence="5 6">
    <name type="scientific">Talaromyces pinophilus</name>
    <name type="common">Penicillium pinophilum</name>
    <dbReference type="NCBI Taxonomy" id="128442"/>
    <lineage>
        <taxon>Eukaryota</taxon>
        <taxon>Fungi</taxon>
        <taxon>Dikarya</taxon>
        <taxon>Ascomycota</taxon>
        <taxon>Pezizomycotina</taxon>
        <taxon>Eurotiomycetes</taxon>
        <taxon>Eurotiomycetidae</taxon>
        <taxon>Eurotiales</taxon>
        <taxon>Trichocomaceae</taxon>
        <taxon>Talaromyces</taxon>
        <taxon>Talaromyces sect. Talaromyces</taxon>
    </lineage>
</organism>
<dbReference type="InterPro" id="IPR003114">
    <property type="entry name" value="Phox_assoc"/>
</dbReference>
<feature type="domain" description="PXA" evidence="4">
    <location>
        <begin position="92"/>
        <end position="299"/>
    </location>
</feature>
<keyword evidence="6" id="KW-1185">Reference proteome</keyword>
<dbReference type="GO" id="GO:0005770">
    <property type="term" value="C:late endosome"/>
    <property type="evidence" value="ECO:0007669"/>
    <property type="project" value="TreeGrafter"/>
</dbReference>
<evidence type="ECO:0000313" key="6">
    <source>
        <dbReference type="Proteomes" id="UP000053095"/>
    </source>
</evidence>
<name>A0A6V8HCF8_TALPI</name>
<dbReference type="PROSITE" id="PS51207">
    <property type="entry name" value="PXA"/>
    <property type="match status" value="1"/>
</dbReference>
<comment type="subcellular location">
    <subcellularLocation>
        <location evidence="1">Cytoplasm</location>
    </subcellularLocation>
</comment>
<dbReference type="GO" id="GO:0045022">
    <property type="term" value="P:early endosome to late endosome transport"/>
    <property type="evidence" value="ECO:0007669"/>
    <property type="project" value="TreeGrafter"/>
</dbReference>
<dbReference type="Proteomes" id="UP000053095">
    <property type="component" value="Unassembled WGS sequence"/>
</dbReference>